<dbReference type="EMBL" id="AMZH03001419">
    <property type="protein sequence ID" value="RRT79367.1"/>
    <property type="molecule type" value="Genomic_DNA"/>
</dbReference>
<protein>
    <submittedName>
        <fullName evidence="1">Uncharacterized protein</fullName>
    </submittedName>
</protein>
<gene>
    <name evidence="1" type="ORF">B296_00024607</name>
</gene>
<evidence type="ECO:0000313" key="2">
    <source>
        <dbReference type="Proteomes" id="UP000287651"/>
    </source>
</evidence>
<reference evidence="1 2" key="1">
    <citation type="journal article" date="2014" name="Agronomy (Basel)">
        <title>A Draft Genome Sequence for Ensete ventricosum, the Drought-Tolerant Tree Against Hunger.</title>
        <authorList>
            <person name="Harrison J."/>
            <person name="Moore K.A."/>
            <person name="Paszkiewicz K."/>
            <person name="Jones T."/>
            <person name="Grant M."/>
            <person name="Ambacheew D."/>
            <person name="Muzemil S."/>
            <person name="Studholme D.J."/>
        </authorList>
    </citation>
    <scope>NUCLEOTIDE SEQUENCE [LARGE SCALE GENOMIC DNA]</scope>
</reference>
<evidence type="ECO:0000313" key="1">
    <source>
        <dbReference type="EMBL" id="RRT79367.1"/>
    </source>
</evidence>
<dbReference type="AlphaFoldDB" id="A0A427AT97"/>
<dbReference type="Proteomes" id="UP000287651">
    <property type="component" value="Unassembled WGS sequence"/>
</dbReference>
<sequence>MVVDFSVHLRVERSISLSSVNEARITTQTLGGRTEPQQLPPARGVVVSRRVANHHTAALHRRLRHGPACRRVSTGRDPPGGGEGVIRSTVTQLGPASAVRVPRVDWTLPRSRARGIPLRRWFHYDRR</sequence>
<organism evidence="1 2">
    <name type="scientific">Ensete ventricosum</name>
    <name type="common">Abyssinian banana</name>
    <name type="synonym">Musa ensete</name>
    <dbReference type="NCBI Taxonomy" id="4639"/>
    <lineage>
        <taxon>Eukaryota</taxon>
        <taxon>Viridiplantae</taxon>
        <taxon>Streptophyta</taxon>
        <taxon>Embryophyta</taxon>
        <taxon>Tracheophyta</taxon>
        <taxon>Spermatophyta</taxon>
        <taxon>Magnoliopsida</taxon>
        <taxon>Liliopsida</taxon>
        <taxon>Zingiberales</taxon>
        <taxon>Musaceae</taxon>
        <taxon>Ensete</taxon>
    </lineage>
</organism>
<accession>A0A427AT97</accession>
<comment type="caution">
    <text evidence="1">The sequence shown here is derived from an EMBL/GenBank/DDBJ whole genome shotgun (WGS) entry which is preliminary data.</text>
</comment>
<name>A0A427AT97_ENSVE</name>
<proteinExistence type="predicted"/>